<feature type="compositionally biased region" description="Low complexity" evidence="1">
    <location>
        <begin position="13"/>
        <end position="22"/>
    </location>
</feature>
<dbReference type="Proteomes" id="UP001140949">
    <property type="component" value="Unassembled WGS sequence"/>
</dbReference>
<evidence type="ECO:0000313" key="2">
    <source>
        <dbReference type="EMBL" id="KAJ6794290.1"/>
    </source>
</evidence>
<keyword evidence="3" id="KW-1185">Reference proteome</keyword>
<dbReference type="EMBL" id="JANAVB010042420">
    <property type="protein sequence ID" value="KAJ6794290.1"/>
    <property type="molecule type" value="Genomic_DNA"/>
</dbReference>
<accession>A0AAX6DR70</accession>
<dbReference type="GO" id="GO:0016071">
    <property type="term" value="P:mRNA metabolic process"/>
    <property type="evidence" value="ECO:0007669"/>
    <property type="project" value="UniProtKB-ARBA"/>
</dbReference>
<reference evidence="2" key="1">
    <citation type="journal article" date="2023" name="GigaByte">
        <title>Genome assembly of the bearded iris, Iris pallida Lam.</title>
        <authorList>
            <person name="Bruccoleri R.E."/>
            <person name="Oakeley E.J."/>
            <person name="Faust A.M.E."/>
            <person name="Altorfer M."/>
            <person name="Dessus-Babus S."/>
            <person name="Burckhardt D."/>
            <person name="Oertli M."/>
            <person name="Naumann U."/>
            <person name="Petersen F."/>
            <person name="Wong J."/>
        </authorList>
    </citation>
    <scope>NUCLEOTIDE SEQUENCE</scope>
    <source>
        <strain evidence="2">GSM-AAB239-AS_SAM_17_03QT</strain>
    </source>
</reference>
<protein>
    <submittedName>
        <fullName evidence="2">Uncharacterized protein</fullName>
    </submittedName>
</protein>
<reference evidence="2" key="2">
    <citation type="submission" date="2023-04" db="EMBL/GenBank/DDBJ databases">
        <authorList>
            <person name="Bruccoleri R.E."/>
            <person name="Oakeley E.J."/>
            <person name="Faust A.-M."/>
            <person name="Dessus-Babus S."/>
            <person name="Altorfer M."/>
            <person name="Burckhardt D."/>
            <person name="Oertli M."/>
            <person name="Naumann U."/>
            <person name="Petersen F."/>
            <person name="Wong J."/>
        </authorList>
    </citation>
    <scope>NUCLEOTIDE SEQUENCE</scope>
    <source>
        <strain evidence="2">GSM-AAB239-AS_SAM_17_03QT</strain>
        <tissue evidence="2">Leaf</tissue>
    </source>
</reference>
<proteinExistence type="predicted"/>
<evidence type="ECO:0000313" key="3">
    <source>
        <dbReference type="Proteomes" id="UP001140949"/>
    </source>
</evidence>
<dbReference type="PANTHER" id="PTHR33670">
    <property type="entry name" value="SPLICING FACTOR, PROLINE- AND GLUTAMINE-RICH-LIKE"/>
    <property type="match status" value="1"/>
</dbReference>
<feature type="compositionally biased region" description="Basic and acidic residues" evidence="1">
    <location>
        <begin position="1"/>
        <end position="12"/>
    </location>
</feature>
<comment type="caution">
    <text evidence="2">The sequence shown here is derived from an EMBL/GenBank/DDBJ whole genome shotgun (WGS) entry which is preliminary data.</text>
</comment>
<evidence type="ECO:0000256" key="1">
    <source>
        <dbReference type="SAM" id="MobiDB-lite"/>
    </source>
</evidence>
<feature type="region of interest" description="Disordered" evidence="1">
    <location>
        <begin position="1"/>
        <end position="46"/>
    </location>
</feature>
<organism evidence="2 3">
    <name type="scientific">Iris pallida</name>
    <name type="common">Sweet iris</name>
    <dbReference type="NCBI Taxonomy" id="29817"/>
    <lineage>
        <taxon>Eukaryota</taxon>
        <taxon>Viridiplantae</taxon>
        <taxon>Streptophyta</taxon>
        <taxon>Embryophyta</taxon>
        <taxon>Tracheophyta</taxon>
        <taxon>Spermatophyta</taxon>
        <taxon>Magnoliopsida</taxon>
        <taxon>Liliopsida</taxon>
        <taxon>Asparagales</taxon>
        <taxon>Iridaceae</taxon>
        <taxon>Iridoideae</taxon>
        <taxon>Irideae</taxon>
        <taxon>Iris</taxon>
    </lineage>
</organism>
<gene>
    <name evidence="2" type="ORF">M6B38_231780</name>
</gene>
<feature type="region of interest" description="Disordered" evidence="1">
    <location>
        <begin position="114"/>
        <end position="160"/>
    </location>
</feature>
<sequence>MATEVLRPHDCLVRPVPSFRNPNPRPRKRREGSPRPPAKSHRQLQPATAMATAIATGHVTILRRGDPLLDANTKTTTTKKKKETERKKRTGGSDPAVPVVPRQIRLVAPAGDVYAGSACSMSPSPRKVPLPSFSRRREGPVGDRGPPPLAPARLIDVKVK</sequence>
<dbReference type="Pfam" id="PF15365">
    <property type="entry name" value="PNRC"/>
    <property type="match status" value="1"/>
</dbReference>
<dbReference type="PANTHER" id="PTHR33670:SF1">
    <property type="entry name" value="OS09G0416300 PROTEIN"/>
    <property type="match status" value="1"/>
</dbReference>
<feature type="region of interest" description="Disordered" evidence="1">
    <location>
        <begin position="65"/>
        <end position="100"/>
    </location>
</feature>
<dbReference type="InterPro" id="IPR028322">
    <property type="entry name" value="PNRC-like_rgn"/>
</dbReference>
<name>A0AAX6DR70_IRIPA</name>
<dbReference type="AlphaFoldDB" id="A0AAX6DR70"/>